<reference evidence="4 5" key="1">
    <citation type="submission" date="2019-04" db="EMBL/GenBank/DDBJ databases">
        <title>Pedobacter sp. RP-3-22 sp. nov., isolated from Arctic soil.</title>
        <authorList>
            <person name="Dahal R.H."/>
            <person name="Kim D.-U."/>
        </authorList>
    </citation>
    <scope>NUCLEOTIDE SEQUENCE [LARGE SCALE GENOMIC DNA]</scope>
    <source>
        <strain evidence="4 5">RP-3-22</strain>
    </source>
</reference>
<dbReference type="PROSITE" id="PS51688">
    <property type="entry name" value="ICA"/>
    <property type="match status" value="1"/>
</dbReference>
<evidence type="ECO:0000313" key="5">
    <source>
        <dbReference type="Proteomes" id="UP000309488"/>
    </source>
</evidence>
<dbReference type="RefSeq" id="WP_136843147.1">
    <property type="nucleotide sequence ID" value="NZ_SWBR01000004.1"/>
</dbReference>
<keyword evidence="2" id="KW-0732">Signal</keyword>
<name>A0A4U1CIU7_9SPHI</name>
<dbReference type="InterPro" id="IPR030392">
    <property type="entry name" value="S74_ICA"/>
</dbReference>
<evidence type="ECO:0000256" key="1">
    <source>
        <dbReference type="SAM" id="Coils"/>
    </source>
</evidence>
<proteinExistence type="predicted"/>
<evidence type="ECO:0000259" key="3">
    <source>
        <dbReference type="PROSITE" id="PS51688"/>
    </source>
</evidence>
<evidence type="ECO:0000256" key="2">
    <source>
        <dbReference type="SAM" id="SignalP"/>
    </source>
</evidence>
<feature type="chain" id="PRO_5020729155" description="Peptidase S74 domain-containing protein" evidence="2">
    <location>
        <begin position="37"/>
        <end position="539"/>
    </location>
</feature>
<feature type="signal peptide" evidence="2">
    <location>
        <begin position="1"/>
        <end position="36"/>
    </location>
</feature>
<dbReference type="Pfam" id="PF13884">
    <property type="entry name" value="Peptidase_S74"/>
    <property type="match status" value="1"/>
</dbReference>
<organism evidence="4 5">
    <name type="scientific">Pedobacter polaris</name>
    <dbReference type="NCBI Taxonomy" id="2571273"/>
    <lineage>
        <taxon>Bacteria</taxon>
        <taxon>Pseudomonadati</taxon>
        <taxon>Bacteroidota</taxon>
        <taxon>Sphingobacteriia</taxon>
        <taxon>Sphingobacteriales</taxon>
        <taxon>Sphingobacteriaceae</taxon>
        <taxon>Pedobacter</taxon>
    </lineage>
</organism>
<dbReference type="EMBL" id="SWBR01000004">
    <property type="protein sequence ID" value="TKC06797.1"/>
    <property type="molecule type" value="Genomic_DNA"/>
</dbReference>
<accession>A0A4U1CIU7</accession>
<gene>
    <name evidence="4" type="ORF">FA048_16500</name>
</gene>
<dbReference type="AlphaFoldDB" id="A0A4U1CIU7"/>
<evidence type="ECO:0000313" key="4">
    <source>
        <dbReference type="EMBL" id="TKC06797.1"/>
    </source>
</evidence>
<sequence length="539" mass="58934">MKILHWLSAYKSVNNNFKLWIALILTLSSNSIFAQAQPDSSLYIDRSGNTILGANLSLKGDLISFGKNGVNPIWFKANNDGFTIGHSGTSNRLSFNSHAVYTENQDLNLAVIGTGNMHFKTNGNYAMMINQAGNVSIGNKGRNPIHKVEIDGALHMDGNPIYLRQDPNNLNDYIKWTGLSNSSGNTNDKVRVSGWRGVILGSTYLNTTALSTNSDGFVGIGTDNAQKPFQVDIKNVGMSLMVSSAGFTGIGTSDSQFPLHVATTQGGANISYRANGSPGVAMGWGSGVHDASSRNYKNCSIFAYGDIVTKNAIVSSGTAAYSDIRLKKDFKLSSSKQDLEKLKQIEIVNYKMIDTIADQKSYKKVIAQQVQKVFPMATNVSFSTLPNVFQTAVSIKKLQDSLYLITLAKPQSLKVGDQLELKCQPANDVLVQVTAVNKNTITIKSAIELNQQESVFVYGTKATDVLTVDYDAISMLNVSATQELSKIIDRQQKKIEDLTQEVERLKKEQTNTNQQILARLTQLEESKTTPIQKTTSPQK</sequence>
<feature type="coiled-coil region" evidence="1">
    <location>
        <begin position="481"/>
        <end position="526"/>
    </location>
</feature>
<protein>
    <recommendedName>
        <fullName evidence="3">Peptidase S74 domain-containing protein</fullName>
    </recommendedName>
</protein>
<dbReference type="Proteomes" id="UP000309488">
    <property type="component" value="Unassembled WGS sequence"/>
</dbReference>
<keyword evidence="1" id="KW-0175">Coiled coil</keyword>
<feature type="domain" description="Peptidase S74" evidence="3">
    <location>
        <begin position="322"/>
        <end position="495"/>
    </location>
</feature>
<keyword evidence="5" id="KW-1185">Reference proteome</keyword>
<comment type="caution">
    <text evidence="4">The sequence shown here is derived from an EMBL/GenBank/DDBJ whole genome shotgun (WGS) entry which is preliminary data.</text>
</comment>
<dbReference type="OrthoDB" id="9793307at2"/>